<dbReference type="AlphaFoldDB" id="A0A1G6V3S7"/>
<evidence type="ECO:0000313" key="2">
    <source>
        <dbReference type="Proteomes" id="UP000199034"/>
    </source>
</evidence>
<dbReference type="Proteomes" id="UP000199034">
    <property type="component" value="Unassembled WGS sequence"/>
</dbReference>
<reference evidence="1 2" key="1">
    <citation type="submission" date="2016-10" db="EMBL/GenBank/DDBJ databases">
        <authorList>
            <person name="de Groot N.N."/>
        </authorList>
    </citation>
    <scope>NUCLEOTIDE SEQUENCE [LARGE SCALE GENOMIC DNA]</scope>
    <source>
        <strain evidence="1 2">CGMCC 4.6858</strain>
    </source>
</reference>
<name>A0A1G6V3S7_9ACTN</name>
<dbReference type="EMBL" id="FMZM01000008">
    <property type="protein sequence ID" value="SDD47556.1"/>
    <property type="molecule type" value="Genomic_DNA"/>
</dbReference>
<gene>
    <name evidence="1" type="ORF">SAMN05421872_108163</name>
</gene>
<dbReference type="OrthoDB" id="3828823at2"/>
<keyword evidence="2" id="KW-1185">Reference proteome</keyword>
<evidence type="ECO:0000313" key="1">
    <source>
        <dbReference type="EMBL" id="SDD47556.1"/>
    </source>
</evidence>
<sequence length="85" mass="9669">MAASPDEGSRTGIPQSLAHLDHRLHEARRQVAERRTGRGHRDELTRAHRDLLAALEDFTGALEEHGLPVPPALRTELQLHRDLWR</sequence>
<accession>A0A1G6V3S7</accession>
<dbReference type="RefSeq" id="WP_139175564.1">
    <property type="nucleotide sequence ID" value="NZ_FMZM01000008.1"/>
</dbReference>
<protein>
    <submittedName>
        <fullName evidence="1">Uncharacterized protein</fullName>
    </submittedName>
</protein>
<dbReference type="STRING" id="1045774.SAMN05421872_108163"/>
<organism evidence="1 2">
    <name type="scientific">Nocardioides lianchengensis</name>
    <dbReference type="NCBI Taxonomy" id="1045774"/>
    <lineage>
        <taxon>Bacteria</taxon>
        <taxon>Bacillati</taxon>
        <taxon>Actinomycetota</taxon>
        <taxon>Actinomycetes</taxon>
        <taxon>Propionibacteriales</taxon>
        <taxon>Nocardioidaceae</taxon>
        <taxon>Nocardioides</taxon>
    </lineage>
</organism>
<proteinExistence type="predicted"/>